<evidence type="ECO:0000259" key="13">
    <source>
        <dbReference type="PROSITE" id="PS50873"/>
    </source>
</evidence>
<evidence type="ECO:0000256" key="6">
    <source>
        <dbReference type="ARBA" id="ARBA00023004"/>
    </source>
</evidence>
<reference evidence="14" key="1">
    <citation type="journal article" date="2021" name="Nat. Commun.">
        <title>Genetic determinants of endophytism in the Arabidopsis root mycobiome.</title>
        <authorList>
            <person name="Mesny F."/>
            <person name="Miyauchi S."/>
            <person name="Thiergart T."/>
            <person name="Pickel B."/>
            <person name="Atanasova L."/>
            <person name="Karlsson M."/>
            <person name="Huettel B."/>
            <person name="Barry K.W."/>
            <person name="Haridas S."/>
            <person name="Chen C."/>
            <person name="Bauer D."/>
            <person name="Andreopoulos W."/>
            <person name="Pangilinan J."/>
            <person name="LaButti K."/>
            <person name="Riley R."/>
            <person name="Lipzen A."/>
            <person name="Clum A."/>
            <person name="Drula E."/>
            <person name="Henrissat B."/>
            <person name="Kohler A."/>
            <person name="Grigoriev I.V."/>
            <person name="Martin F.M."/>
            <person name="Hacquard S."/>
        </authorList>
    </citation>
    <scope>NUCLEOTIDE SEQUENCE</scope>
    <source>
        <strain evidence="14">MPI-CAGE-CH-0243</strain>
    </source>
</reference>
<evidence type="ECO:0000256" key="10">
    <source>
        <dbReference type="PIRSR" id="PIRSR601621-3"/>
    </source>
</evidence>
<dbReference type="EC" id="1.11.1.-" evidence="12"/>
<dbReference type="Pfam" id="PF00141">
    <property type="entry name" value="peroxidase"/>
    <property type="match status" value="1"/>
</dbReference>
<dbReference type="GO" id="GO:0042744">
    <property type="term" value="P:hydrogen peroxide catabolic process"/>
    <property type="evidence" value="ECO:0007669"/>
    <property type="project" value="TreeGrafter"/>
</dbReference>
<keyword evidence="15" id="KW-1185">Reference proteome</keyword>
<sequence>MFSRVLLALPVLSLFHLQTFATPVAQFEDLGGLFKDLKNLQAEIRINTRELVQDILNGGKSGQSEEVEPKPTACTGTCCIWYDVSAELTRLFKTTNGECNEFARGAVRLGFHDAGTWDPVADDGGADGSFLMDFGEHERRENNGLQSIRKVLRDLQARFSVGFADLAQYAHNHATVSCPRGPRIRTFVGRTDATKAAPVGRLPDTHDAPENLIKMFEEKGFTARDLVALLGAHTAATQRFVDQSRTGQLDRTPGVWDVDFYNETLANPAPRDYFVLPSDKALSAHPQTSNAWNGFVDKQLAWNAAYSRAYIRMSLLGVKNVSSLVDCTVTLPKETGNGGR</sequence>
<dbReference type="GO" id="GO:0046872">
    <property type="term" value="F:metal ion binding"/>
    <property type="evidence" value="ECO:0007669"/>
    <property type="project" value="UniProtKB-UniRule"/>
</dbReference>
<comment type="cofactor">
    <cofactor evidence="9">
        <name>heme b</name>
        <dbReference type="ChEBI" id="CHEBI:60344"/>
    </cofactor>
    <text evidence="9">Binds 1 heme b (iron(II)-protoporphyrin IX) group per subunit.</text>
</comment>
<feature type="binding site" evidence="9">
    <location>
        <position position="113"/>
    </location>
    <ligand>
        <name>Ca(2+)</name>
        <dbReference type="ChEBI" id="CHEBI:29108"/>
        <label>1</label>
    </ligand>
</feature>
<keyword evidence="2 12" id="KW-0575">Peroxidase</keyword>
<feature type="disulfide bond" evidence="11">
    <location>
        <begin position="99"/>
        <end position="178"/>
    </location>
</feature>
<dbReference type="PRINTS" id="PR00458">
    <property type="entry name" value="PEROXIDASE"/>
</dbReference>
<evidence type="ECO:0000256" key="7">
    <source>
        <dbReference type="ARBA" id="ARBA00023180"/>
    </source>
</evidence>
<evidence type="ECO:0000256" key="4">
    <source>
        <dbReference type="ARBA" id="ARBA00022723"/>
    </source>
</evidence>
<evidence type="ECO:0000256" key="3">
    <source>
        <dbReference type="ARBA" id="ARBA00022617"/>
    </source>
</evidence>
<organism evidence="14 15">
    <name type="scientific">Dendryphion nanum</name>
    <dbReference type="NCBI Taxonomy" id="256645"/>
    <lineage>
        <taxon>Eukaryota</taxon>
        <taxon>Fungi</taxon>
        <taxon>Dikarya</taxon>
        <taxon>Ascomycota</taxon>
        <taxon>Pezizomycotina</taxon>
        <taxon>Dothideomycetes</taxon>
        <taxon>Pleosporomycetidae</taxon>
        <taxon>Pleosporales</taxon>
        <taxon>Torulaceae</taxon>
        <taxon>Dendryphion</taxon>
    </lineage>
</organism>
<dbReference type="GO" id="GO:0034599">
    <property type="term" value="P:cellular response to oxidative stress"/>
    <property type="evidence" value="ECO:0007669"/>
    <property type="project" value="InterPro"/>
</dbReference>
<evidence type="ECO:0000313" key="14">
    <source>
        <dbReference type="EMBL" id="KAH7110110.1"/>
    </source>
</evidence>
<keyword evidence="9 12" id="KW-0106">Calcium</keyword>
<feature type="site" description="Transition state stabilizer" evidence="10">
    <location>
        <position position="108"/>
    </location>
</feature>
<gene>
    <name evidence="14" type="ORF">B0J11DRAFT_208226</name>
</gene>
<dbReference type="InterPro" id="IPR044831">
    <property type="entry name" value="Ccp1-like"/>
</dbReference>
<keyword evidence="4 9" id="KW-0479">Metal-binding</keyword>
<dbReference type="InterPro" id="IPR019794">
    <property type="entry name" value="Peroxidases_AS"/>
</dbReference>
<dbReference type="InterPro" id="IPR002016">
    <property type="entry name" value="Haem_peroxidase"/>
</dbReference>
<dbReference type="PRINTS" id="PR00462">
    <property type="entry name" value="LIGNINASE"/>
</dbReference>
<comment type="cofactor">
    <cofactor evidence="9 12">
        <name>Ca(2+)</name>
        <dbReference type="ChEBI" id="CHEBI:29108"/>
    </cofactor>
    <text evidence="9 12">Binds 2 calcium ions per subunit.</text>
</comment>
<keyword evidence="11" id="KW-1015">Disulfide bond</keyword>
<protein>
    <recommendedName>
        <fullName evidence="12">Peroxidase</fullName>
        <ecNumber evidence="12">1.11.1.-</ecNumber>
    </recommendedName>
</protein>
<dbReference type="PROSITE" id="PS50873">
    <property type="entry name" value="PEROXIDASE_4"/>
    <property type="match status" value="1"/>
</dbReference>
<keyword evidence="7" id="KW-0325">Glycoprotein</keyword>
<dbReference type="AlphaFoldDB" id="A0A9P9CZS4"/>
<dbReference type="InterPro" id="IPR010255">
    <property type="entry name" value="Haem_peroxidase_sf"/>
</dbReference>
<evidence type="ECO:0000256" key="8">
    <source>
        <dbReference type="PIRSR" id="PIRSR601621-1"/>
    </source>
</evidence>
<dbReference type="OrthoDB" id="2113341at2759"/>
<keyword evidence="5 12" id="KW-0560">Oxidoreductase</keyword>
<feature type="signal peptide" evidence="12">
    <location>
        <begin position="1"/>
        <end position="21"/>
    </location>
</feature>
<dbReference type="GO" id="GO:0004601">
    <property type="term" value="F:peroxidase activity"/>
    <property type="evidence" value="ECO:0007669"/>
    <property type="project" value="UniProtKB-KW"/>
</dbReference>
<feature type="binding site" evidence="9">
    <location>
        <position position="125"/>
    </location>
    <ligand>
        <name>Ca(2+)</name>
        <dbReference type="ChEBI" id="CHEBI:29108"/>
        <label>1</label>
    </ligand>
</feature>
<dbReference type="Gene3D" id="1.10.520.10">
    <property type="match status" value="1"/>
</dbReference>
<keyword evidence="3 9" id="KW-0349">Heme</keyword>
<evidence type="ECO:0000256" key="1">
    <source>
        <dbReference type="ARBA" id="ARBA00006089"/>
    </source>
</evidence>
<dbReference type="GO" id="GO:0000302">
    <property type="term" value="P:response to reactive oxygen species"/>
    <property type="evidence" value="ECO:0007669"/>
    <property type="project" value="TreeGrafter"/>
</dbReference>
<feature type="binding site" evidence="9">
    <location>
        <position position="127"/>
    </location>
    <ligand>
        <name>Ca(2+)</name>
        <dbReference type="ChEBI" id="CHEBI:29108"/>
        <label>1</label>
    </ligand>
</feature>
<dbReference type="Proteomes" id="UP000700596">
    <property type="component" value="Unassembled WGS sequence"/>
</dbReference>
<dbReference type="SUPFAM" id="SSF48113">
    <property type="entry name" value="Heme-dependent peroxidases"/>
    <property type="match status" value="1"/>
</dbReference>
<feature type="binding site" description="axial binding residue" evidence="9">
    <location>
        <position position="233"/>
    </location>
    <ligand>
        <name>heme b</name>
        <dbReference type="ChEBI" id="CHEBI:60344"/>
    </ligand>
    <ligandPart>
        <name>Fe</name>
        <dbReference type="ChEBI" id="CHEBI:18248"/>
    </ligandPart>
</feature>
<feature type="binding site" evidence="9">
    <location>
        <position position="129"/>
    </location>
    <ligand>
        <name>Ca(2+)</name>
        <dbReference type="ChEBI" id="CHEBI:29108"/>
        <label>1</label>
    </ligand>
</feature>
<feature type="active site" description="Proton acceptor" evidence="8">
    <location>
        <position position="112"/>
    </location>
</feature>
<dbReference type="InterPro" id="IPR001621">
    <property type="entry name" value="Ligninase"/>
</dbReference>
<keyword evidence="6 9" id="KW-0408">Iron</keyword>
<feature type="chain" id="PRO_5040547797" description="Peroxidase" evidence="12">
    <location>
        <begin position="22"/>
        <end position="340"/>
    </location>
</feature>
<keyword evidence="12" id="KW-0732">Signal</keyword>
<evidence type="ECO:0000256" key="9">
    <source>
        <dbReference type="PIRSR" id="PIRSR601621-2"/>
    </source>
</evidence>
<evidence type="ECO:0000256" key="5">
    <source>
        <dbReference type="ARBA" id="ARBA00023002"/>
    </source>
</evidence>
<evidence type="ECO:0000256" key="2">
    <source>
        <dbReference type="ARBA" id="ARBA00022559"/>
    </source>
</evidence>
<evidence type="ECO:0000313" key="15">
    <source>
        <dbReference type="Proteomes" id="UP000700596"/>
    </source>
</evidence>
<proteinExistence type="inferred from homology"/>
<feature type="domain" description="Plant heme peroxidase family profile" evidence="13">
    <location>
        <begin position="145"/>
        <end position="340"/>
    </location>
</feature>
<feature type="disulfide bond" evidence="11">
    <location>
        <begin position="78"/>
        <end position="327"/>
    </location>
</feature>
<dbReference type="PANTHER" id="PTHR31356:SF66">
    <property type="entry name" value="CATALASE-PEROXIDASE"/>
    <property type="match status" value="1"/>
</dbReference>
<feature type="binding site" evidence="9">
    <location>
        <position position="234"/>
    </location>
    <ligand>
        <name>Ca(2+)</name>
        <dbReference type="ChEBI" id="CHEBI:29108"/>
        <label>2</label>
    </ligand>
</feature>
<accession>A0A9P9CZS4</accession>
<comment type="similarity">
    <text evidence="1 12">Belongs to the peroxidase family. Ligninase subfamily.</text>
</comment>
<feature type="binding site" evidence="9">
    <location>
        <position position="257"/>
    </location>
    <ligand>
        <name>Ca(2+)</name>
        <dbReference type="ChEBI" id="CHEBI:29108"/>
        <label>2</label>
    </ligand>
</feature>
<dbReference type="EMBL" id="JAGMWT010000029">
    <property type="protein sequence ID" value="KAH7110110.1"/>
    <property type="molecule type" value="Genomic_DNA"/>
</dbReference>
<dbReference type="GO" id="GO:0020037">
    <property type="term" value="F:heme binding"/>
    <property type="evidence" value="ECO:0007669"/>
    <property type="project" value="UniProtKB-UniRule"/>
</dbReference>
<dbReference type="PROSITE" id="PS00436">
    <property type="entry name" value="PEROXIDASE_2"/>
    <property type="match status" value="1"/>
</dbReference>
<dbReference type="FunFam" id="1.10.520.10:FF:000021">
    <property type="entry name" value="Peroxidase"/>
    <property type="match status" value="1"/>
</dbReference>
<evidence type="ECO:0000256" key="12">
    <source>
        <dbReference type="RuleBase" id="RU363051"/>
    </source>
</evidence>
<evidence type="ECO:0000256" key="11">
    <source>
        <dbReference type="PIRSR" id="PIRSR601621-4"/>
    </source>
</evidence>
<feature type="binding site" evidence="9">
    <location>
        <position position="252"/>
    </location>
    <ligand>
        <name>Ca(2+)</name>
        <dbReference type="ChEBI" id="CHEBI:29108"/>
        <label>2</label>
    </ligand>
</feature>
<dbReference type="Gene3D" id="1.10.420.10">
    <property type="entry name" value="Peroxidase, domain 2"/>
    <property type="match status" value="1"/>
</dbReference>
<name>A0A9P9CZS4_9PLEO</name>
<dbReference type="PANTHER" id="PTHR31356">
    <property type="entry name" value="THYLAKOID LUMENAL 29 KDA PROTEIN, CHLOROPLASTIC-RELATED"/>
    <property type="match status" value="1"/>
</dbReference>
<feature type="binding site" evidence="9">
    <location>
        <position position="250"/>
    </location>
    <ligand>
        <name>Ca(2+)</name>
        <dbReference type="ChEBI" id="CHEBI:29108"/>
        <label>2</label>
    </ligand>
</feature>
<comment type="caution">
    <text evidence="14">The sequence shown here is derived from an EMBL/GenBank/DDBJ whole genome shotgun (WGS) entry which is preliminary data.</text>
</comment>